<dbReference type="AlphaFoldDB" id="A0A6C0I8B3"/>
<proteinExistence type="predicted"/>
<evidence type="ECO:0000313" key="2">
    <source>
        <dbReference type="EMBL" id="QHT88645.1"/>
    </source>
</evidence>
<organism evidence="2">
    <name type="scientific">viral metagenome</name>
    <dbReference type="NCBI Taxonomy" id="1070528"/>
    <lineage>
        <taxon>unclassified sequences</taxon>
        <taxon>metagenomes</taxon>
        <taxon>organismal metagenomes</taxon>
    </lineage>
</organism>
<sequence>MYLSKFVHSETGRYLMSVILGLGLATFFRQICSGKKCVVSKAPPLEEIEDKIYKFDGKCYKMEKNVENCTKGKKIVAFA</sequence>
<evidence type="ECO:0000256" key="1">
    <source>
        <dbReference type="SAM" id="Phobius"/>
    </source>
</evidence>
<dbReference type="EMBL" id="MN740120">
    <property type="protein sequence ID" value="QHT88645.1"/>
    <property type="molecule type" value="Genomic_DNA"/>
</dbReference>
<keyword evidence="1" id="KW-0812">Transmembrane</keyword>
<feature type="transmembrane region" description="Helical" evidence="1">
    <location>
        <begin position="12"/>
        <end position="32"/>
    </location>
</feature>
<keyword evidence="1" id="KW-1133">Transmembrane helix</keyword>
<keyword evidence="1" id="KW-0472">Membrane</keyword>
<reference evidence="2" key="1">
    <citation type="journal article" date="2020" name="Nature">
        <title>Giant virus diversity and host interactions through global metagenomics.</title>
        <authorList>
            <person name="Schulz F."/>
            <person name="Roux S."/>
            <person name="Paez-Espino D."/>
            <person name="Jungbluth S."/>
            <person name="Walsh D.A."/>
            <person name="Denef V.J."/>
            <person name="McMahon K.D."/>
            <person name="Konstantinidis K.T."/>
            <person name="Eloe-Fadrosh E.A."/>
            <person name="Kyrpides N.C."/>
            <person name="Woyke T."/>
        </authorList>
    </citation>
    <scope>NUCLEOTIDE SEQUENCE</scope>
    <source>
        <strain evidence="2">GVMAG-M-3300023184-51</strain>
    </source>
</reference>
<accession>A0A6C0I8B3</accession>
<protein>
    <submittedName>
        <fullName evidence="2">Uncharacterized protein</fullName>
    </submittedName>
</protein>
<name>A0A6C0I8B3_9ZZZZ</name>